<dbReference type="NCBIfam" id="TIGR00525">
    <property type="entry name" value="folB"/>
    <property type="match status" value="1"/>
</dbReference>
<dbReference type="Pfam" id="PF02152">
    <property type="entry name" value="FolB"/>
    <property type="match status" value="1"/>
</dbReference>
<evidence type="ECO:0000259" key="7">
    <source>
        <dbReference type="SMART" id="SM00905"/>
    </source>
</evidence>
<dbReference type="GO" id="GO:0004150">
    <property type="term" value="F:dihydroneopterin aldolase activity"/>
    <property type="evidence" value="ECO:0007669"/>
    <property type="project" value="UniProtKB-UniRule"/>
</dbReference>
<dbReference type="FunFam" id="3.30.1130.10:FF:000003">
    <property type="entry name" value="7,8-dihydroneopterin aldolase"/>
    <property type="match status" value="1"/>
</dbReference>
<dbReference type="CDD" id="cd00534">
    <property type="entry name" value="DHNA_DHNTPE"/>
    <property type="match status" value="1"/>
</dbReference>
<dbReference type="Gene3D" id="3.30.1130.10">
    <property type="match status" value="1"/>
</dbReference>
<keyword evidence="4 6" id="KW-0289">Folate biosynthesis</keyword>
<dbReference type="GO" id="GO:0046654">
    <property type="term" value="P:tetrahydrofolate biosynthetic process"/>
    <property type="evidence" value="ECO:0007669"/>
    <property type="project" value="UniProtKB-UniRule"/>
</dbReference>
<dbReference type="AlphaFoldDB" id="A0A9D2S9A4"/>
<dbReference type="InterPro" id="IPR006156">
    <property type="entry name" value="Dihydroneopterin_aldolase"/>
</dbReference>
<evidence type="ECO:0000256" key="3">
    <source>
        <dbReference type="ARBA" id="ARBA00005708"/>
    </source>
</evidence>
<feature type="domain" description="Dihydroneopterin aldolase/epimerase" evidence="7">
    <location>
        <begin position="4"/>
        <end position="117"/>
    </location>
</feature>
<sequence>MDQIIIKGLRLFAYHGVNPEEKEQGQDFVFDIVLSVNMNRACSSDQVEDTVSYAKVVKTVRRVFTAEKYNLIEKCADVVAKAVLEEYPAVFSVDLTLKKPQAPVSADFEYMAVHIVRNRD</sequence>
<name>A0A9D2S9A4_9FIRM</name>
<dbReference type="EMBL" id="DWXN01000008">
    <property type="protein sequence ID" value="HJB74789.1"/>
    <property type="molecule type" value="Genomic_DNA"/>
</dbReference>
<dbReference type="PANTHER" id="PTHR42844:SF1">
    <property type="entry name" value="DIHYDRONEOPTERIN ALDOLASE 1-RELATED"/>
    <property type="match status" value="1"/>
</dbReference>
<dbReference type="SUPFAM" id="SSF55620">
    <property type="entry name" value="Tetrahydrobiopterin biosynthesis enzymes-like"/>
    <property type="match status" value="1"/>
</dbReference>
<evidence type="ECO:0000256" key="6">
    <source>
        <dbReference type="RuleBase" id="RU362079"/>
    </source>
</evidence>
<accession>A0A9D2S9A4</accession>
<dbReference type="InterPro" id="IPR043133">
    <property type="entry name" value="GTP-CH-I_C/QueF"/>
</dbReference>
<dbReference type="Proteomes" id="UP000823877">
    <property type="component" value="Unassembled WGS sequence"/>
</dbReference>
<proteinExistence type="inferred from homology"/>
<dbReference type="InterPro" id="IPR006157">
    <property type="entry name" value="FolB_dom"/>
</dbReference>
<evidence type="ECO:0000313" key="9">
    <source>
        <dbReference type="Proteomes" id="UP000823877"/>
    </source>
</evidence>
<keyword evidence="5 6" id="KW-0456">Lyase</keyword>
<protein>
    <recommendedName>
        <fullName evidence="6">7,8-dihydroneopterin aldolase</fullName>
        <ecNumber evidence="6">4.1.2.25</ecNumber>
    </recommendedName>
</protein>
<reference evidence="8" key="1">
    <citation type="journal article" date="2021" name="PeerJ">
        <title>Extensive microbial diversity within the chicken gut microbiome revealed by metagenomics and culture.</title>
        <authorList>
            <person name="Gilroy R."/>
            <person name="Ravi A."/>
            <person name="Getino M."/>
            <person name="Pursley I."/>
            <person name="Horton D.L."/>
            <person name="Alikhan N.F."/>
            <person name="Baker D."/>
            <person name="Gharbi K."/>
            <person name="Hall N."/>
            <person name="Watson M."/>
            <person name="Adriaenssens E.M."/>
            <person name="Foster-Nyarko E."/>
            <person name="Jarju S."/>
            <person name="Secka A."/>
            <person name="Antonio M."/>
            <person name="Oren A."/>
            <person name="Chaudhuri R.R."/>
            <person name="La Ragione R."/>
            <person name="Hildebrand F."/>
            <person name="Pallen M.J."/>
        </authorList>
    </citation>
    <scope>NUCLEOTIDE SEQUENCE</scope>
    <source>
        <strain evidence="8">CHK188-16595</strain>
    </source>
</reference>
<organism evidence="8 9">
    <name type="scientific">Candidatus Eubacterium faecale</name>
    <dbReference type="NCBI Taxonomy" id="2838568"/>
    <lineage>
        <taxon>Bacteria</taxon>
        <taxon>Bacillati</taxon>
        <taxon>Bacillota</taxon>
        <taxon>Clostridia</taxon>
        <taxon>Eubacteriales</taxon>
        <taxon>Eubacteriaceae</taxon>
        <taxon>Eubacterium</taxon>
    </lineage>
</organism>
<evidence type="ECO:0000256" key="5">
    <source>
        <dbReference type="ARBA" id="ARBA00023239"/>
    </source>
</evidence>
<comment type="catalytic activity">
    <reaction evidence="1 6">
        <text>7,8-dihydroneopterin = 6-hydroxymethyl-7,8-dihydropterin + glycolaldehyde</text>
        <dbReference type="Rhea" id="RHEA:10540"/>
        <dbReference type="ChEBI" id="CHEBI:17001"/>
        <dbReference type="ChEBI" id="CHEBI:17071"/>
        <dbReference type="ChEBI" id="CHEBI:44841"/>
        <dbReference type="EC" id="4.1.2.25"/>
    </reaction>
</comment>
<dbReference type="SMART" id="SM00905">
    <property type="entry name" value="FolB"/>
    <property type="match status" value="1"/>
</dbReference>
<dbReference type="GO" id="GO:0046656">
    <property type="term" value="P:folic acid biosynthetic process"/>
    <property type="evidence" value="ECO:0007669"/>
    <property type="project" value="UniProtKB-UniRule"/>
</dbReference>
<comment type="caution">
    <text evidence="8">The sequence shown here is derived from an EMBL/GenBank/DDBJ whole genome shotgun (WGS) entry which is preliminary data.</text>
</comment>
<evidence type="ECO:0000313" key="8">
    <source>
        <dbReference type="EMBL" id="HJB74789.1"/>
    </source>
</evidence>
<dbReference type="PANTHER" id="PTHR42844">
    <property type="entry name" value="DIHYDRONEOPTERIN ALDOLASE 1-RELATED"/>
    <property type="match status" value="1"/>
</dbReference>
<evidence type="ECO:0000256" key="1">
    <source>
        <dbReference type="ARBA" id="ARBA00001353"/>
    </source>
</evidence>
<dbReference type="EC" id="4.1.2.25" evidence="6"/>
<reference evidence="8" key="2">
    <citation type="submission" date="2021-04" db="EMBL/GenBank/DDBJ databases">
        <authorList>
            <person name="Gilroy R."/>
        </authorList>
    </citation>
    <scope>NUCLEOTIDE SEQUENCE</scope>
    <source>
        <strain evidence="8">CHK188-16595</strain>
    </source>
</reference>
<evidence type="ECO:0000256" key="2">
    <source>
        <dbReference type="ARBA" id="ARBA00005013"/>
    </source>
</evidence>
<dbReference type="NCBIfam" id="TIGR00526">
    <property type="entry name" value="folB_dom"/>
    <property type="match status" value="1"/>
</dbReference>
<evidence type="ECO:0000256" key="4">
    <source>
        <dbReference type="ARBA" id="ARBA00022909"/>
    </source>
</evidence>
<dbReference type="GO" id="GO:0005737">
    <property type="term" value="C:cytoplasm"/>
    <property type="evidence" value="ECO:0007669"/>
    <property type="project" value="TreeGrafter"/>
</dbReference>
<comment type="pathway">
    <text evidence="2 6">Cofactor biosynthesis; tetrahydrofolate biosynthesis; 2-amino-4-hydroxy-6-hydroxymethyl-7,8-dihydropteridine diphosphate from 7,8-dihydroneopterin triphosphate: step 3/4.</text>
</comment>
<gene>
    <name evidence="8" type="primary">folB</name>
    <name evidence="8" type="ORF">IAA37_03850</name>
</gene>
<comment type="function">
    <text evidence="6">Catalyzes the conversion of 7,8-dihydroneopterin to 6-hydroxymethyl-7,8-dihydropterin.</text>
</comment>
<comment type="similarity">
    <text evidence="3 6">Belongs to the DHNA family.</text>
</comment>